<evidence type="ECO:0000256" key="2">
    <source>
        <dbReference type="SAM" id="SignalP"/>
    </source>
</evidence>
<sequence>MRRTFWVCAVVIGLHLATSAAVARAGHSPPMTHGMALDSVAAIVAQDLLQGVSIPPGRPVVLRSPAPGDTLGLLTKQLVDRLRAQNVTVRFPAASAAAGDSSVAAATSADGPLHLDLQVDGSGVSYVRRVGSFPFGTRGYERLAAMRANATLLDPANGEVLWTRSATRAATDLVPKSEVVYAASGSGPLNPQVPRGGGTRWLEPMIVVGVVAGLVVLFYSNRN</sequence>
<keyword evidence="1" id="KW-1133">Transmembrane helix</keyword>
<dbReference type="EMBL" id="VBOZ01000002">
    <property type="protein sequence ID" value="TMQ67256.1"/>
    <property type="molecule type" value="Genomic_DNA"/>
</dbReference>
<evidence type="ECO:0000313" key="4">
    <source>
        <dbReference type="Proteomes" id="UP000317691"/>
    </source>
</evidence>
<name>A0A538TUF1_UNCEI</name>
<protein>
    <submittedName>
        <fullName evidence="3">Uncharacterized protein</fullName>
    </submittedName>
</protein>
<feature type="transmembrane region" description="Helical" evidence="1">
    <location>
        <begin position="201"/>
        <end position="219"/>
    </location>
</feature>
<keyword evidence="2" id="KW-0732">Signal</keyword>
<feature type="chain" id="PRO_5021963408" evidence="2">
    <location>
        <begin position="24"/>
        <end position="223"/>
    </location>
</feature>
<keyword evidence="1" id="KW-0472">Membrane</keyword>
<gene>
    <name evidence="3" type="ORF">E6K79_00500</name>
</gene>
<dbReference type="AlphaFoldDB" id="A0A538TUF1"/>
<keyword evidence="1" id="KW-0812">Transmembrane</keyword>
<reference evidence="3 4" key="1">
    <citation type="journal article" date="2019" name="Nat. Microbiol.">
        <title>Mediterranean grassland soil C-N compound turnover is dependent on rainfall and depth, and is mediated by genomically divergent microorganisms.</title>
        <authorList>
            <person name="Diamond S."/>
            <person name="Andeer P.F."/>
            <person name="Li Z."/>
            <person name="Crits-Christoph A."/>
            <person name="Burstein D."/>
            <person name="Anantharaman K."/>
            <person name="Lane K.R."/>
            <person name="Thomas B.C."/>
            <person name="Pan C."/>
            <person name="Northen T.R."/>
            <person name="Banfield J.F."/>
        </authorList>
    </citation>
    <scope>NUCLEOTIDE SEQUENCE [LARGE SCALE GENOMIC DNA]</scope>
    <source>
        <strain evidence="3">WS_9</strain>
    </source>
</reference>
<comment type="caution">
    <text evidence="3">The sequence shown here is derived from an EMBL/GenBank/DDBJ whole genome shotgun (WGS) entry which is preliminary data.</text>
</comment>
<organism evidence="3 4">
    <name type="scientific">Eiseniibacteriota bacterium</name>
    <dbReference type="NCBI Taxonomy" id="2212470"/>
    <lineage>
        <taxon>Bacteria</taxon>
        <taxon>Candidatus Eiseniibacteriota</taxon>
    </lineage>
</organism>
<feature type="signal peptide" evidence="2">
    <location>
        <begin position="1"/>
        <end position="23"/>
    </location>
</feature>
<evidence type="ECO:0000313" key="3">
    <source>
        <dbReference type="EMBL" id="TMQ67256.1"/>
    </source>
</evidence>
<dbReference type="Proteomes" id="UP000317691">
    <property type="component" value="Unassembled WGS sequence"/>
</dbReference>
<accession>A0A538TUF1</accession>
<evidence type="ECO:0000256" key="1">
    <source>
        <dbReference type="SAM" id="Phobius"/>
    </source>
</evidence>
<proteinExistence type="predicted"/>